<comment type="caution">
    <text evidence="1">The sequence shown here is derived from an EMBL/GenBank/DDBJ whole genome shotgun (WGS) entry which is preliminary data.</text>
</comment>
<evidence type="ECO:0000313" key="1">
    <source>
        <dbReference type="EMBL" id="KAA6414586.1"/>
    </source>
</evidence>
<dbReference type="Proteomes" id="UP000324767">
    <property type="component" value="Unassembled WGS sequence"/>
</dbReference>
<reference evidence="1 2" key="1">
    <citation type="submission" date="2019-09" db="EMBL/GenBank/DDBJ databases">
        <title>The hologenome of the rock-dwelling lichen Lasallia pustulata.</title>
        <authorList>
            <person name="Greshake Tzovaras B."/>
            <person name="Segers F."/>
            <person name="Bicker A."/>
            <person name="Dal Grande F."/>
            <person name="Otte J."/>
            <person name="Hankeln T."/>
            <person name="Schmitt I."/>
            <person name="Ebersberger I."/>
        </authorList>
    </citation>
    <scope>NUCLEOTIDE SEQUENCE [LARGE SCALE GENOMIC DNA]</scope>
    <source>
        <strain evidence="1">A1-1</strain>
    </source>
</reference>
<sequence>MDVLENGIKTLSQSFHRHHHRVKDVLEAVQGSQRSNGQLGNVSISKIKLLHRERRSRKKMSKGNEEEWTHLVEEQRRRQFTSDDEDDYGDDEHNDAFCYLAQGSISYFLSS</sequence>
<dbReference type="EMBL" id="VXIT01000002">
    <property type="protein sequence ID" value="KAA6414586.1"/>
    <property type="molecule type" value="Genomic_DNA"/>
</dbReference>
<name>A0A5M8Q0T6_9LECA</name>
<evidence type="ECO:0000313" key="2">
    <source>
        <dbReference type="Proteomes" id="UP000324767"/>
    </source>
</evidence>
<gene>
    <name evidence="1" type="ORF">FRX48_01336</name>
</gene>
<accession>A0A5M8Q0T6</accession>
<proteinExistence type="predicted"/>
<dbReference type="AlphaFoldDB" id="A0A5M8Q0T6"/>
<organism evidence="1 2">
    <name type="scientific">Lasallia pustulata</name>
    <dbReference type="NCBI Taxonomy" id="136370"/>
    <lineage>
        <taxon>Eukaryota</taxon>
        <taxon>Fungi</taxon>
        <taxon>Dikarya</taxon>
        <taxon>Ascomycota</taxon>
        <taxon>Pezizomycotina</taxon>
        <taxon>Lecanoromycetes</taxon>
        <taxon>OSLEUM clade</taxon>
        <taxon>Umbilicariomycetidae</taxon>
        <taxon>Umbilicariales</taxon>
        <taxon>Umbilicariaceae</taxon>
        <taxon>Lasallia</taxon>
    </lineage>
</organism>
<protein>
    <submittedName>
        <fullName evidence="1">Uncharacterized protein</fullName>
    </submittedName>
</protein>